<sequence length="39" mass="4609">MPFTTKAQLSVNYLDLSMVRWLNLWLIDWLAQQDTGNIL</sequence>
<comment type="caution">
    <text evidence="1">The sequence shown here is derived from an EMBL/GenBank/DDBJ whole genome shotgun (WGS) entry which is preliminary data.</text>
</comment>
<name>A0A2P6MXX2_9EUKA</name>
<dbReference type="InParanoid" id="A0A2P6MXX2"/>
<keyword evidence="2" id="KW-1185">Reference proteome</keyword>
<protein>
    <submittedName>
        <fullName evidence="1">Uncharacterized protein</fullName>
    </submittedName>
</protein>
<reference evidence="1 2" key="1">
    <citation type="journal article" date="2018" name="Genome Biol. Evol.">
        <title>Multiple Roots of Fruiting Body Formation in Amoebozoa.</title>
        <authorList>
            <person name="Hillmann F."/>
            <person name="Forbes G."/>
            <person name="Novohradska S."/>
            <person name="Ferling I."/>
            <person name="Riege K."/>
            <person name="Groth M."/>
            <person name="Westermann M."/>
            <person name="Marz M."/>
            <person name="Spaller T."/>
            <person name="Winckler T."/>
            <person name="Schaap P."/>
            <person name="Glockner G."/>
        </authorList>
    </citation>
    <scope>NUCLEOTIDE SEQUENCE [LARGE SCALE GENOMIC DNA]</scope>
    <source>
        <strain evidence="1 2">Jena</strain>
    </source>
</reference>
<evidence type="ECO:0000313" key="2">
    <source>
        <dbReference type="Proteomes" id="UP000241769"/>
    </source>
</evidence>
<accession>A0A2P6MXX2</accession>
<proteinExistence type="predicted"/>
<dbReference type="Proteomes" id="UP000241769">
    <property type="component" value="Unassembled WGS sequence"/>
</dbReference>
<organism evidence="1 2">
    <name type="scientific">Planoprotostelium fungivorum</name>
    <dbReference type="NCBI Taxonomy" id="1890364"/>
    <lineage>
        <taxon>Eukaryota</taxon>
        <taxon>Amoebozoa</taxon>
        <taxon>Evosea</taxon>
        <taxon>Variosea</taxon>
        <taxon>Cavosteliida</taxon>
        <taxon>Cavosteliaceae</taxon>
        <taxon>Planoprotostelium</taxon>
    </lineage>
</organism>
<dbReference type="AlphaFoldDB" id="A0A2P6MXX2"/>
<evidence type="ECO:0000313" key="1">
    <source>
        <dbReference type="EMBL" id="PRP76562.1"/>
    </source>
</evidence>
<gene>
    <name evidence="1" type="ORF">PROFUN_14740</name>
</gene>
<dbReference type="EMBL" id="MDYQ01000315">
    <property type="protein sequence ID" value="PRP76562.1"/>
    <property type="molecule type" value="Genomic_DNA"/>
</dbReference>